<dbReference type="AlphaFoldDB" id="A0A0A9A0E1"/>
<accession>A0A0A9A0E1</accession>
<dbReference type="EMBL" id="GBRH01254457">
    <property type="protein sequence ID" value="JAD43438.1"/>
    <property type="molecule type" value="Transcribed_RNA"/>
</dbReference>
<name>A0A0A9A0E1_ARUDO</name>
<protein>
    <submittedName>
        <fullName evidence="1">Uncharacterized protein</fullName>
    </submittedName>
</protein>
<organism evidence="1">
    <name type="scientific">Arundo donax</name>
    <name type="common">Giant reed</name>
    <name type="synonym">Donax arundinaceus</name>
    <dbReference type="NCBI Taxonomy" id="35708"/>
    <lineage>
        <taxon>Eukaryota</taxon>
        <taxon>Viridiplantae</taxon>
        <taxon>Streptophyta</taxon>
        <taxon>Embryophyta</taxon>
        <taxon>Tracheophyta</taxon>
        <taxon>Spermatophyta</taxon>
        <taxon>Magnoliopsida</taxon>
        <taxon>Liliopsida</taxon>
        <taxon>Poales</taxon>
        <taxon>Poaceae</taxon>
        <taxon>PACMAD clade</taxon>
        <taxon>Arundinoideae</taxon>
        <taxon>Arundineae</taxon>
        <taxon>Arundo</taxon>
    </lineage>
</organism>
<sequence length="28" mass="3426">MVPLFHFCIKMRIDFGIYHSTIVYLFYA</sequence>
<evidence type="ECO:0000313" key="1">
    <source>
        <dbReference type="EMBL" id="JAD43438.1"/>
    </source>
</evidence>
<proteinExistence type="predicted"/>
<reference evidence="1" key="2">
    <citation type="journal article" date="2015" name="Data Brief">
        <title>Shoot transcriptome of the giant reed, Arundo donax.</title>
        <authorList>
            <person name="Barrero R.A."/>
            <person name="Guerrero F.D."/>
            <person name="Moolhuijzen P."/>
            <person name="Goolsby J.A."/>
            <person name="Tidwell J."/>
            <person name="Bellgard S.E."/>
            <person name="Bellgard M.I."/>
        </authorList>
    </citation>
    <scope>NUCLEOTIDE SEQUENCE</scope>
    <source>
        <tissue evidence="1">Shoot tissue taken approximately 20 cm above the soil surface</tissue>
    </source>
</reference>
<reference evidence="1" key="1">
    <citation type="submission" date="2014-09" db="EMBL/GenBank/DDBJ databases">
        <authorList>
            <person name="Magalhaes I.L.F."/>
            <person name="Oliveira U."/>
            <person name="Santos F.R."/>
            <person name="Vidigal T.H.D.A."/>
            <person name="Brescovit A.D."/>
            <person name="Santos A.J."/>
        </authorList>
    </citation>
    <scope>NUCLEOTIDE SEQUENCE</scope>
    <source>
        <tissue evidence="1">Shoot tissue taken approximately 20 cm above the soil surface</tissue>
    </source>
</reference>